<dbReference type="InterPro" id="IPR036249">
    <property type="entry name" value="Thioredoxin-like_sf"/>
</dbReference>
<dbReference type="SUPFAM" id="SSF52833">
    <property type="entry name" value="Thioredoxin-like"/>
    <property type="match status" value="1"/>
</dbReference>
<evidence type="ECO:0000259" key="1">
    <source>
        <dbReference type="PROSITE" id="PS51352"/>
    </source>
</evidence>
<dbReference type="Pfam" id="PF00085">
    <property type="entry name" value="Thioredoxin"/>
    <property type="match status" value="1"/>
</dbReference>
<accession>A0A345M891</accession>
<dbReference type="EMBL" id="MH576964">
    <property type="protein sequence ID" value="AXH66712.1"/>
    <property type="molecule type" value="Genomic_DNA"/>
</dbReference>
<dbReference type="Gene3D" id="3.40.30.10">
    <property type="entry name" value="Glutaredoxin"/>
    <property type="match status" value="1"/>
</dbReference>
<dbReference type="CDD" id="cd02947">
    <property type="entry name" value="TRX_family"/>
    <property type="match status" value="1"/>
</dbReference>
<dbReference type="GO" id="GO:0015035">
    <property type="term" value="F:protein-disulfide reductase activity"/>
    <property type="evidence" value="ECO:0007669"/>
    <property type="project" value="TreeGrafter"/>
</dbReference>
<reference evidence="2 3" key="1">
    <citation type="submission" date="2018-07" db="EMBL/GenBank/DDBJ databases">
        <authorList>
            <person name="Boyd E.M."/>
            <person name="Barkley D.B."/>
            <person name="Naeem H."/>
            <person name="Vanhorne R."/>
            <person name="Nayek S."/>
            <person name="Layton S.R."/>
            <person name="Hughes L.E."/>
            <person name="Garlena R.A."/>
            <person name="Russell D.A."/>
            <person name="Pope W.H."/>
            <person name="Jacobs-Sera D."/>
            <person name="Hatfull G.F."/>
        </authorList>
    </citation>
    <scope>NUCLEOTIDE SEQUENCE [LARGE SCALE GENOMIC DNA]</scope>
</reference>
<dbReference type="InterPro" id="IPR013766">
    <property type="entry name" value="Thioredoxin_domain"/>
</dbReference>
<proteinExistence type="predicted"/>
<protein>
    <submittedName>
        <fullName evidence="2">Thioredoxin</fullName>
    </submittedName>
</protein>
<evidence type="ECO:0000313" key="3">
    <source>
        <dbReference type="Proteomes" id="UP000259040"/>
    </source>
</evidence>
<evidence type="ECO:0000313" key="2">
    <source>
        <dbReference type="EMBL" id="AXH66712.1"/>
    </source>
</evidence>
<name>A0A345M891_9CAUD</name>
<feature type="domain" description="Thioredoxin" evidence="1">
    <location>
        <begin position="1"/>
        <end position="99"/>
    </location>
</feature>
<dbReference type="PROSITE" id="PS51352">
    <property type="entry name" value="THIOREDOXIN_2"/>
    <property type="match status" value="1"/>
</dbReference>
<dbReference type="PROSITE" id="PS51354">
    <property type="entry name" value="GLUTAREDOXIN_2"/>
    <property type="match status" value="1"/>
</dbReference>
<organism evidence="2 3">
    <name type="scientific">Streptomyces phage Starbow</name>
    <dbReference type="NCBI Taxonomy" id="2283266"/>
    <lineage>
        <taxon>Viruses</taxon>
        <taxon>Duplodnaviria</taxon>
        <taxon>Heunggongvirae</taxon>
        <taxon>Uroviricota</taxon>
        <taxon>Caudoviricetes</taxon>
        <taxon>Stanwilliamsviridae</taxon>
        <taxon>Boydwoodruffvirinae</taxon>
        <taxon>Karimacvirus</taxon>
        <taxon>Karimacvirus karimac</taxon>
        <taxon>Streptomyces virus Karimac</taxon>
    </lineage>
</organism>
<gene>
    <name evidence="2" type="primary">249</name>
    <name evidence="2" type="ORF">SEA_STARBOW_249</name>
</gene>
<dbReference type="PANTHER" id="PTHR45663">
    <property type="entry name" value="GEO12009P1"/>
    <property type="match status" value="1"/>
</dbReference>
<sequence length="99" mass="11089">MIKVMSPSALEEQTKERALVVFSAPAWCAPCRALKPHVEALSNEVDYPVVDVDIDEAEAIRVMYDVMSVPRIYEFVNGEPVRELKGRTILALRTELAAE</sequence>
<dbReference type="PANTHER" id="PTHR45663:SF11">
    <property type="entry name" value="GEO12009P1"/>
    <property type="match status" value="1"/>
</dbReference>
<dbReference type="Proteomes" id="UP000259040">
    <property type="component" value="Segment"/>
</dbReference>